<comment type="caution">
    <text evidence="1">The sequence shown here is derived from an EMBL/GenBank/DDBJ whole genome shotgun (WGS) entry which is preliminary data.</text>
</comment>
<protein>
    <submittedName>
        <fullName evidence="1">Putative phosphodiesterase</fullName>
    </submittedName>
</protein>
<accession>W7JAX7</accession>
<dbReference type="EMBL" id="AYXG01000051">
    <property type="protein sequence ID" value="EWC63199.1"/>
    <property type="molecule type" value="Genomic_DNA"/>
</dbReference>
<sequence length="208" mass="21538">MRGGFAALGRARSAPAFHPSGRVLTGRISAVDGCPPWFPLPVEPTPALVRVSKGVGLPGGAPDILGLGIRTTVDGLPWDLLLSSCGPGPLRGLPFPGLGWDRAHYSSIVALVGDGGRGVLRAVPRGLPSGARLDAVVPALPFGWDLRLGGVRVGRLDVTARADEEISFDPLGNAAGLGTSPRWLTALRKPAYVGSQEGRHAAEPGTRR</sequence>
<dbReference type="eggNOG" id="ENOG5033GV3">
    <property type="taxonomic scope" value="Bacteria"/>
</dbReference>
<evidence type="ECO:0000313" key="1">
    <source>
        <dbReference type="EMBL" id="EWC63199.1"/>
    </source>
</evidence>
<evidence type="ECO:0000313" key="2">
    <source>
        <dbReference type="Proteomes" id="UP000019277"/>
    </source>
</evidence>
<dbReference type="AlphaFoldDB" id="W7JAX7"/>
<dbReference type="Proteomes" id="UP000019277">
    <property type="component" value="Unassembled WGS sequence"/>
</dbReference>
<reference evidence="1 2" key="1">
    <citation type="journal article" date="2014" name="Genome Announc.">
        <title>Draft Genome Sequence of the Antitrypanosomally Active Sponge-Associated Bacterium Actinokineospora sp. Strain EG49.</title>
        <authorList>
            <person name="Harjes J."/>
            <person name="Ryu T."/>
            <person name="Abdelmohsen U.R."/>
            <person name="Moitinho-Silva L."/>
            <person name="Horn H."/>
            <person name="Ravasi T."/>
            <person name="Hentschel U."/>
        </authorList>
    </citation>
    <scope>NUCLEOTIDE SEQUENCE [LARGE SCALE GENOMIC DNA]</scope>
    <source>
        <strain evidence="1 2">EG49</strain>
    </source>
</reference>
<organism evidence="1 2">
    <name type="scientific">Actinokineospora spheciospongiae</name>
    <dbReference type="NCBI Taxonomy" id="909613"/>
    <lineage>
        <taxon>Bacteria</taxon>
        <taxon>Bacillati</taxon>
        <taxon>Actinomycetota</taxon>
        <taxon>Actinomycetes</taxon>
        <taxon>Pseudonocardiales</taxon>
        <taxon>Pseudonocardiaceae</taxon>
        <taxon>Actinokineospora</taxon>
    </lineage>
</organism>
<dbReference type="STRING" id="909613.UO65_1413"/>
<accession>A0A8E3BJI7</accession>
<keyword evidence="2" id="KW-1185">Reference proteome</keyword>
<name>W7JAX7_9PSEU</name>
<gene>
    <name evidence="1" type="ORF">UO65_1413</name>
</gene>
<proteinExistence type="predicted"/>